<dbReference type="SMART" id="SM00544">
    <property type="entry name" value="MA3"/>
    <property type="match status" value="1"/>
</dbReference>
<keyword evidence="5" id="KW-0963">Cytoplasm</keyword>
<dbReference type="GO" id="GO:0003723">
    <property type="term" value="F:RNA binding"/>
    <property type="evidence" value="ECO:0007669"/>
    <property type="project" value="UniProtKB-KW"/>
</dbReference>
<evidence type="ECO:0000256" key="5">
    <source>
        <dbReference type="ARBA" id="ARBA00022490"/>
    </source>
</evidence>
<feature type="non-terminal residue" evidence="11">
    <location>
        <position position="1"/>
    </location>
</feature>
<dbReference type="PANTHER" id="PTHR12626:SF3">
    <property type="entry name" value="PROGRAMMED CELL DEATH PROTEIN 4"/>
    <property type="match status" value="1"/>
</dbReference>
<evidence type="ECO:0000256" key="3">
    <source>
        <dbReference type="ARBA" id="ARBA00005497"/>
    </source>
</evidence>
<dbReference type="GO" id="GO:0005829">
    <property type="term" value="C:cytosol"/>
    <property type="evidence" value="ECO:0007669"/>
    <property type="project" value="TreeGrafter"/>
</dbReference>
<feature type="region of interest" description="Disordered" evidence="9">
    <location>
        <begin position="143"/>
        <end position="216"/>
    </location>
</feature>
<gene>
    <name evidence="11" type="ORF">GDO81_020623</name>
</gene>
<dbReference type="FunFam" id="1.25.40.180:FF:000009">
    <property type="entry name" value="programmed cell death protein 4"/>
    <property type="match status" value="1"/>
</dbReference>
<dbReference type="EMBL" id="WNYA01001531">
    <property type="protein sequence ID" value="KAG8545599.1"/>
    <property type="molecule type" value="Genomic_DNA"/>
</dbReference>
<dbReference type="InterPro" id="IPR016024">
    <property type="entry name" value="ARM-type_fold"/>
</dbReference>
<evidence type="ECO:0000256" key="9">
    <source>
        <dbReference type="SAM" id="MobiDB-lite"/>
    </source>
</evidence>
<organism evidence="11 12">
    <name type="scientific">Engystomops pustulosus</name>
    <name type="common">Tungara frog</name>
    <name type="synonym">Physalaemus pustulosus</name>
    <dbReference type="NCBI Taxonomy" id="76066"/>
    <lineage>
        <taxon>Eukaryota</taxon>
        <taxon>Metazoa</taxon>
        <taxon>Chordata</taxon>
        <taxon>Craniata</taxon>
        <taxon>Vertebrata</taxon>
        <taxon>Euteleostomi</taxon>
        <taxon>Amphibia</taxon>
        <taxon>Batrachia</taxon>
        <taxon>Anura</taxon>
        <taxon>Neobatrachia</taxon>
        <taxon>Hyloidea</taxon>
        <taxon>Leptodactylidae</taxon>
        <taxon>Leiuperinae</taxon>
        <taxon>Engystomops</taxon>
    </lineage>
</organism>
<comment type="similarity">
    <text evidence="3">Belongs to the PDCD4 family.</text>
</comment>
<proteinExistence type="inferred from homology"/>
<dbReference type="GO" id="GO:0045892">
    <property type="term" value="P:negative regulation of DNA-templated transcription"/>
    <property type="evidence" value="ECO:0007669"/>
    <property type="project" value="InterPro"/>
</dbReference>
<keyword evidence="7" id="KW-0694">RNA-binding</keyword>
<feature type="domain" description="MI" evidence="10">
    <location>
        <begin position="247"/>
        <end position="343"/>
    </location>
</feature>
<reference evidence="11" key="1">
    <citation type="thesis" date="2020" institute="ProQuest LLC" country="789 East Eisenhower Parkway, Ann Arbor, MI, USA">
        <title>Comparative Genomics and Chromosome Evolution.</title>
        <authorList>
            <person name="Mudd A.B."/>
        </authorList>
    </citation>
    <scope>NUCLEOTIDE SEQUENCE</scope>
    <source>
        <strain evidence="11">237g6f4</strain>
        <tissue evidence="11">Blood</tissue>
    </source>
</reference>
<dbReference type="Gene3D" id="1.25.40.180">
    <property type="match status" value="1"/>
</dbReference>
<evidence type="ECO:0000259" key="10">
    <source>
        <dbReference type="PROSITE" id="PS51366"/>
    </source>
</evidence>
<dbReference type="Proteomes" id="UP000824782">
    <property type="component" value="Unassembled WGS sequence"/>
</dbReference>
<evidence type="ECO:0000256" key="1">
    <source>
        <dbReference type="ARBA" id="ARBA00004123"/>
    </source>
</evidence>
<name>A0AAV6Z832_ENGPU</name>
<evidence type="ECO:0000256" key="7">
    <source>
        <dbReference type="ARBA" id="ARBA00022884"/>
    </source>
</evidence>
<keyword evidence="8" id="KW-0539">Nucleus</keyword>
<dbReference type="AlphaFoldDB" id="A0AAV6Z832"/>
<feature type="non-terminal residue" evidence="11">
    <location>
        <position position="343"/>
    </location>
</feature>
<comment type="subcellular location">
    <subcellularLocation>
        <location evidence="2">Cytoplasm</location>
    </subcellularLocation>
    <subcellularLocation>
        <location evidence="1">Nucleus</location>
    </subcellularLocation>
</comment>
<keyword evidence="12" id="KW-1185">Reference proteome</keyword>
<sequence>GITRLFFYLTTTTASFSPPIACFPPLIGGLLRTPSSVDQSSLTPPTTCDAVTGQTVLREVRKKKIGQNKNIVEEQLRRTRVISCCWKFSQLTMEVENPSEINANLVDNDSLFYGDIDQREIEQVRTELNGNLPVSSLNEARLHAKAKRRLRKNSSRDSGRGDSVSDNGENGRGLQPTSPKTKLMDRKSRTGKGRGLPKKGGAGGKGVWGTPGQIYDEEEVDIKDPNYDEDQENCVYETTVLPLDEEAFEKSVTPIVQEYFQHGDTNEVAEMLKDLNLGEMKRGLPMLAVSIALEGKASHRELTSKLLHDLCGTVLSTQDVEISFDKLLEELPELALDTPRAPQ</sequence>
<dbReference type="GO" id="GO:0005634">
    <property type="term" value="C:nucleus"/>
    <property type="evidence" value="ECO:0007669"/>
    <property type="project" value="UniProtKB-SubCell"/>
</dbReference>
<protein>
    <recommendedName>
        <fullName evidence="4">Programmed cell death protein 4</fullName>
    </recommendedName>
</protein>
<evidence type="ECO:0000256" key="8">
    <source>
        <dbReference type="ARBA" id="ARBA00023242"/>
    </source>
</evidence>
<dbReference type="InterPro" id="IPR039778">
    <property type="entry name" value="PDCD4"/>
</dbReference>
<feature type="compositionally biased region" description="Basic residues" evidence="9">
    <location>
        <begin position="143"/>
        <end position="153"/>
    </location>
</feature>
<comment type="caution">
    <text evidence="11">The sequence shown here is derived from an EMBL/GenBank/DDBJ whole genome shotgun (WGS) entry which is preliminary data.</text>
</comment>
<evidence type="ECO:0000313" key="11">
    <source>
        <dbReference type="EMBL" id="KAG8545599.1"/>
    </source>
</evidence>
<feature type="compositionally biased region" description="Gly residues" evidence="9">
    <location>
        <begin position="198"/>
        <end position="209"/>
    </location>
</feature>
<dbReference type="InterPro" id="IPR003891">
    <property type="entry name" value="Initiation_fac_eIF4g_MI"/>
</dbReference>
<dbReference type="PROSITE" id="PS51366">
    <property type="entry name" value="MI"/>
    <property type="match status" value="1"/>
</dbReference>
<keyword evidence="6" id="KW-0677">Repeat</keyword>
<dbReference type="PANTHER" id="PTHR12626">
    <property type="entry name" value="PROGRAMMED CELL DEATH 4"/>
    <property type="match status" value="1"/>
</dbReference>
<dbReference type="SUPFAM" id="SSF48371">
    <property type="entry name" value="ARM repeat"/>
    <property type="match status" value="1"/>
</dbReference>
<evidence type="ECO:0000256" key="2">
    <source>
        <dbReference type="ARBA" id="ARBA00004496"/>
    </source>
</evidence>
<evidence type="ECO:0000256" key="6">
    <source>
        <dbReference type="ARBA" id="ARBA00022737"/>
    </source>
</evidence>
<evidence type="ECO:0000256" key="4">
    <source>
        <dbReference type="ARBA" id="ARBA00014414"/>
    </source>
</evidence>
<evidence type="ECO:0000313" key="12">
    <source>
        <dbReference type="Proteomes" id="UP000824782"/>
    </source>
</evidence>
<accession>A0AAV6Z832</accession>
<dbReference type="Pfam" id="PF02847">
    <property type="entry name" value="MA3"/>
    <property type="match status" value="1"/>
</dbReference>